<dbReference type="UniPathway" id="UPA00219"/>
<accession>A0A0D5CHG5</accession>
<dbReference type="PROSITE" id="PS00843">
    <property type="entry name" value="DALA_DALA_LIGASE_1"/>
    <property type="match status" value="1"/>
</dbReference>
<keyword evidence="15 25" id="KW-0464">Manganese</keyword>
<comment type="subcellular location">
    <subcellularLocation>
        <location evidence="3 22">Cytoplasm</location>
    </subcellularLocation>
</comment>
<evidence type="ECO:0000256" key="4">
    <source>
        <dbReference type="ARBA" id="ARBA00004752"/>
    </source>
</evidence>
<dbReference type="InterPro" id="IPR011127">
    <property type="entry name" value="Dala_Dala_lig_N"/>
</dbReference>
<name>A0A0D5CHG5_9MICO</name>
<comment type="cofactor">
    <cofactor evidence="25">
        <name>Mg(2+)</name>
        <dbReference type="ChEBI" id="CHEBI:18420"/>
    </cofactor>
    <cofactor evidence="25">
        <name>Mn(2+)</name>
        <dbReference type="ChEBI" id="CHEBI:29035"/>
    </cofactor>
    <text evidence="25">Binds 2 magnesium or manganese ions per subunit.</text>
</comment>
<dbReference type="GO" id="GO:0005524">
    <property type="term" value="F:ATP binding"/>
    <property type="evidence" value="ECO:0007669"/>
    <property type="project" value="UniProtKB-UniRule"/>
</dbReference>
<dbReference type="PIRSF" id="PIRSF039102">
    <property type="entry name" value="Ddl/VanB"/>
    <property type="match status" value="1"/>
</dbReference>
<comment type="catalytic activity">
    <reaction evidence="17 22">
        <text>2 D-alanine + ATP = D-alanyl-D-alanine + ADP + phosphate + H(+)</text>
        <dbReference type="Rhea" id="RHEA:11224"/>
        <dbReference type="ChEBI" id="CHEBI:15378"/>
        <dbReference type="ChEBI" id="CHEBI:30616"/>
        <dbReference type="ChEBI" id="CHEBI:43474"/>
        <dbReference type="ChEBI" id="CHEBI:57416"/>
        <dbReference type="ChEBI" id="CHEBI:57822"/>
        <dbReference type="ChEBI" id="CHEBI:456216"/>
        <dbReference type="EC" id="6.3.2.4"/>
    </reaction>
</comment>
<keyword evidence="9 25" id="KW-0479">Metal-binding</keyword>
<dbReference type="EMBL" id="CP011043">
    <property type="protein sequence ID" value="AJW78687.1"/>
    <property type="molecule type" value="Genomic_DNA"/>
</dbReference>
<dbReference type="PROSITE" id="PS50975">
    <property type="entry name" value="ATP_GRASP"/>
    <property type="match status" value="1"/>
</dbReference>
<dbReference type="GO" id="GO:0005829">
    <property type="term" value="C:cytosol"/>
    <property type="evidence" value="ECO:0007669"/>
    <property type="project" value="TreeGrafter"/>
</dbReference>
<reference evidence="28 29" key="1">
    <citation type="journal article" date="2015" name="Genome Announc.">
        <title>Complete Genome Sequence of Clavibacter michiganensis subsp. insidiosus R1-1 Using PacBio Single-Molecule Real-Time Technology.</title>
        <authorList>
            <person name="Lu Y."/>
            <person name="Samac D.A."/>
            <person name="Glazebrook J."/>
            <person name="Ishimaru C.A."/>
        </authorList>
    </citation>
    <scope>NUCLEOTIDE SEQUENCE [LARGE SCALE GENOMIC DNA]</scope>
    <source>
        <strain evidence="28 29">R1-1</strain>
    </source>
</reference>
<feature type="binding site" evidence="24">
    <location>
        <begin position="227"/>
        <end position="234"/>
    </location>
    <ligand>
        <name>ATP</name>
        <dbReference type="ChEBI" id="CHEBI:30616"/>
    </ligand>
</feature>
<dbReference type="GO" id="GO:0008360">
    <property type="term" value="P:regulation of cell shape"/>
    <property type="evidence" value="ECO:0007669"/>
    <property type="project" value="UniProtKB-KW"/>
</dbReference>
<dbReference type="InterPro" id="IPR005905">
    <property type="entry name" value="D_ala_D_ala"/>
</dbReference>
<dbReference type="InterPro" id="IPR013815">
    <property type="entry name" value="ATP_grasp_subdomain_1"/>
</dbReference>
<dbReference type="PANTHER" id="PTHR23132">
    <property type="entry name" value="D-ALANINE--D-ALANINE LIGASE"/>
    <property type="match status" value="1"/>
</dbReference>
<evidence type="ECO:0000256" key="11">
    <source>
        <dbReference type="ARBA" id="ARBA00022840"/>
    </source>
</evidence>
<keyword evidence="13 22" id="KW-0133">Cell shape</keyword>
<feature type="active site" evidence="23">
    <location>
        <position position="17"/>
    </location>
</feature>
<dbReference type="Proteomes" id="UP000032604">
    <property type="component" value="Chromosome"/>
</dbReference>
<comment type="similarity">
    <text evidence="5 22">Belongs to the D-alanine--D-alanine ligase family.</text>
</comment>
<evidence type="ECO:0000256" key="2">
    <source>
        <dbReference type="ARBA" id="ARBA00003921"/>
    </source>
</evidence>
<dbReference type="Gene3D" id="3.30.1490.20">
    <property type="entry name" value="ATP-grasp fold, A domain"/>
    <property type="match status" value="1"/>
</dbReference>
<dbReference type="PANTHER" id="PTHR23132:SF25">
    <property type="entry name" value="D-ALANINE--D-ALANINE LIGASE A"/>
    <property type="match status" value="1"/>
</dbReference>
<dbReference type="GO" id="GO:0046872">
    <property type="term" value="F:metal ion binding"/>
    <property type="evidence" value="ECO:0007669"/>
    <property type="project" value="UniProtKB-KW"/>
</dbReference>
<feature type="binding site" evidence="25">
    <location>
        <position position="326"/>
    </location>
    <ligand>
        <name>Mg(2+)</name>
        <dbReference type="ChEBI" id="CHEBI:18420"/>
        <label>2</label>
    </ligand>
</feature>
<feature type="binding site" evidence="24">
    <location>
        <begin position="197"/>
        <end position="198"/>
    </location>
    <ligand>
        <name>ATP</name>
        <dbReference type="ChEBI" id="CHEBI:30616"/>
    </ligand>
</feature>
<evidence type="ECO:0000256" key="19">
    <source>
        <dbReference type="ARBA" id="ARBA00068427"/>
    </source>
</evidence>
<gene>
    <name evidence="22" type="primary">ddl</name>
    <name evidence="28" type="ORF">VO01_05685</name>
</gene>
<proteinExistence type="inferred from homology"/>
<feature type="domain" description="ATP-grasp" evidence="27">
    <location>
        <begin position="149"/>
        <end position="357"/>
    </location>
</feature>
<evidence type="ECO:0000313" key="29">
    <source>
        <dbReference type="Proteomes" id="UP000032604"/>
    </source>
</evidence>
<evidence type="ECO:0000256" key="22">
    <source>
        <dbReference type="HAMAP-Rule" id="MF_00047"/>
    </source>
</evidence>
<dbReference type="OrthoDB" id="9813261at2"/>
<evidence type="ECO:0000256" key="9">
    <source>
        <dbReference type="ARBA" id="ARBA00022723"/>
    </source>
</evidence>
<evidence type="ECO:0000256" key="20">
    <source>
        <dbReference type="ARBA" id="ARBA00076288"/>
    </source>
</evidence>
<evidence type="ECO:0000256" key="8">
    <source>
        <dbReference type="ARBA" id="ARBA00022598"/>
    </source>
</evidence>
<dbReference type="SUPFAM" id="SSF52440">
    <property type="entry name" value="PreATP-grasp domain"/>
    <property type="match status" value="1"/>
</dbReference>
<keyword evidence="11 26" id="KW-0067">ATP-binding</keyword>
<dbReference type="FunFam" id="3.30.470.20:FF:000008">
    <property type="entry name" value="D-alanine--D-alanine ligase"/>
    <property type="match status" value="1"/>
</dbReference>
<dbReference type="GO" id="GO:0009252">
    <property type="term" value="P:peptidoglycan biosynthetic process"/>
    <property type="evidence" value="ECO:0007669"/>
    <property type="project" value="UniProtKB-UniRule"/>
</dbReference>
<comment type="pathway">
    <text evidence="4 22">Cell wall biogenesis; peptidoglycan biosynthesis.</text>
</comment>
<evidence type="ECO:0000256" key="17">
    <source>
        <dbReference type="ARBA" id="ARBA00047614"/>
    </source>
</evidence>
<feature type="binding site" evidence="24">
    <location>
        <begin position="189"/>
        <end position="191"/>
    </location>
    <ligand>
        <name>ATP</name>
        <dbReference type="ChEBI" id="CHEBI:30616"/>
    </ligand>
</feature>
<dbReference type="NCBIfam" id="TIGR01205">
    <property type="entry name" value="D_ala_D_alaTIGR"/>
    <property type="match status" value="1"/>
</dbReference>
<evidence type="ECO:0000256" key="12">
    <source>
        <dbReference type="ARBA" id="ARBA00022842"/>
    </source>
</evidence>
<evidence type="ECO:0000259" key="27">
    <source>
        <dbReference type="PROSITE" id="PS50975"/>
    </source>
</evidence>
<dbReference type="KEGG" id="cmh:VO01_05685"/>
<dbReference type="Gene3D" id="3.30.470.20">
    <property type="entry name" value="ATP-grasp fold, B domain"/>
    <property type="match status" value="1"/>
</dbReference>
<sequence length="369" mass="38700">MTARIRVVLLFGGTSSEHSISCATASGVLGAIDRERFEVIPVGITPAGAFTLQEDDASALALDADALPQVSDNGTRVRWPEDAGSRELTVRDADGTERSLGRVDLVFPILHGTQGEDGTVQGMLELAGLPYVGSGVLASALGMDKHYAKTILSAAGIAVAPWVTVSRHEWAADPAGVRERAAALGLPAFVKPARAGSSVGVSRVAAADGLDAALEVAFREDDRVLVESGLVGREVECAILDEGPGREPSASVAGEIVVSGRDFYDFDAKYLGADGIDLVCPADVTDAELAELRELSIRSFRAVDGRGLARVDFFLTADGFVLNEINTMPGFTPISMFPACWEASGLAYPDLISRLLDVALAWEADGARA</sequence>
<feature type="binding site" evidence="25">
    <location>
        <position position="324"/>
    </location>
    <ligand>
        <name>Mg(2+)</name>
        <dbReference type="ChEBI" id="CHEBI:18420"/>
        <label>1</label>
    </ligand>
</feature>
<evidence type="ECO:0000256" key="5">
    <source>
        <dbReference type="ARBA" id="ARBA00010871"/>
    </source>
</evidence>
<dbReference type="AlphaFoldDB" id="A0A0D5CHG5"/>
<dbReference type="GO" id="GO:0071555">
    <property type="term" value="P:cell wall organization"/>
    <property type="evidence" value="ECO:0007669"/>
    <property type="project" value="UniProtKB-KW"/>
</dbReference>
<dbReference type="InterPro" id="IPR000291">
    <property type="entry name" value="D-Ala_lig_Van_CS"/>
</dbReference>
<evidence type="ECO:0000313" key="28">
    <source>
        <dbReference type="EMBL" id="AJW78687.1"/>
    </source>
</evidence>
<dbReference type="Pfam" id="PF07478">
    <property type="entry name" value="Dala_Dala_lig_C"/>
    <property type="match status" value="1"/>
</dbReference>
<evidence type="ECO:0000256" key="10">
    <source>
        <dbReference type="ARBA" id="ARBA00022741"/>
    </source>
</evidence>
<keyword evidence="8 22" id="KW-0436">Ligase</keyword>
<keyword evidence="16 22" id="KW-0961">Cell wall biogenesis/degradation</keyword>
<evidence type="ECO:0000256" key="16">
    <source>
        <dbReference type="ARBA" id="ARBA00023316"/>
    </source>
</evidence>
<keyword evidence="14 22" id="KW-0573">Peptidoglycan synthesis</keyword>
<feature type="binding site" evidence="24">
    <location>
        <position position="145"/>
    </location>
    <ligand>
        <name>ATP</name>
        <dbReference type="ChEBI" id="CHEBI:30616"/>
    </ligand>
</feature>
<feature type="binding site" evidence="24">
    <location>
        <begin position="323"/>
        <end position="324"/>
    </location>
    <ligand>
        <name>ATP</name>
        <dbReference type="ChEBI" id="CHEBI:30616"/>
    </ligand>
</feature>
<dbReference type="Pfam" id="PF01820">
    <property type="entry name" value="Dala_Dala_lig_N"/>
    <property type="match status" value="1"/>
</dbReference>
<dbReference type="PROSITE" id="PS00844">
    <property type="entry name" value="DALA_DALA_LIGASE_2"/>
    <property type="match status" value="1"/>
</dbReference>
<comment type="cofactor">
    <cofactor evidence="1">
        <name>Mn(2+)</name>
        <dbReference type="ChEBI" id="CHEBI:29035"/>
    </cofactor>
</comment>
<dbReference type="InterPro" id="IPR016185">
    <property type="entry name" value="PreATP-grasp_dom_sf"/>
</dbReference>
<evidence type="ECO:0000256" key="21">
    <source>
        <dbReference type="ARBA" id="ARBA00077154"/>
    </source>
</evidence>
<dbReference type="InterPro" id="IPR011095">
    <property type="entry name" value="Dala_Dala_lig_C"/>
</dbReference>
<dbReference type="SUPFAM" id="SSF56059">
    <property type="entry name" value="Glutathione synthetase ATP-binding domain-like"/>
    <property type="match status" value="1"/>
</dbReference>
<dbReference type="HOGENOM" id="CLU_039268_0_1_11"/>
<evidence type="ECO:0000256" key="15">
    <source>
        <dbReference type="ARBA" id="ARBA00023211"/>
    </source>
</evidence>
<evidence type="ECO:0000256" key="7">
    <source>
        <dbReference type="ARBA" id="ARBA00022490"/>
    </source>
</evidence>
<dbReference type="FunFam" id="3.30.1490.20:FF:000007">
    <property type="entry name" value="D-alanine--D-alanine ligase"/>
    <property type="match status" value="1"/>
</dbReference>
<keyword evidence="7 22" id="KW-0963">Cytoplasm</keyword>
<dbReference type="RefSeq" id="WP_045527474.1">
    <property type="nucleotide sequence ID" value="NZ_CP011043.1"/>
</dbReference>
<evidence type="ECO:0000256" key="23">
    <source>
        <dbReference type="PIRSR" id="PIRSR039102-1"/>
    </source>
</evidence>
<dbReference type="GO" id="GO:0008716">
    <property type="term" value="F:D-alanine-D-alanine ligase activity"/>
    <property type="evidence" value="ECO:0007669"/>
    <property type="project" value="UniProtKB-UniRule"/>
</dbReference>
<dbReference type="InterPro" id="IPR011761">
    <property type="entry name" value="ATP-grasp"/>
</dbReference>
<evidence type="ECO:0000256" key="1">
    <source>
        <dbReference type="ARBA" id="ARBA00001936"/>
    </source>
</evidence>
<protein>
    <recommendedName>
        <fullName evidence="19 22">D-alanine--D-alanine ligase</fullName>
        <ecNumber evidence="6 22">6.3.2.4</ecNumber>
    </recommendedName>
    <alternativeName>
        <fullName evidence="21 22">D-Ala-D-Ala ligase</fullName>
    </alternativeName>
    <alternativeName>
        <fullName evidence="20 22">D-alanylalanine synthetase</fullName>
    </alternativeName>
</protein>
<comment type="function">
    <text evidence="2 22">Cell wall formation.</text>
</comment>
<evidence type="ECO:0000256" key="13">
    <source>
        <dbReference type="ARBA" id="ARBA00022960"/>
    </source>
</evidence>
<dbReference type="PATRIC" id="fig|33014.5.peg.1183"/>
<feature type="active site" evidence="23">
    <location>
        <position position="197"/>
    </location>
</feature>
<comment type="pathway">
    <text evidence="18">Glycan biosynthesis.</text>
</comment>
<evidence type="ECO:0000256" key="18">
    <source>
        <dbReference type="ARBA" id="ARBA00060592"/>
    </source>
</evidence>
<evidence type="ECO:0000256" key="25">
    <source>
        <dbReference type="PIRSR" id="PIRSR039102-3"/>
    </source>
</evidence>
<organism evidence="28 29">
    <name type="scientific">Clavibacter michiganensis subsp. insidiosus</name>
    <dbReference type="NCBI Taxonomy" id="33014"/>
    <lineage>
        <taxon>Bacteria</taxon>
        <taxon>Bacillati</taxon>
        <taxon>Actinomycetota</taxon>
        <taxon>Actinomycetes</taxon>
        <taxon>Micrococcales</taxon>
        <taxon>Microbacteriaceae</taxon>
        <taxon>Clavibacter</taxon>
    </lineage>
</organism>
<dbReference type="EC" id="6.3.2.4" evidence="6 22"/>
<feature type="binding site" evidence="25">
    <location>
        <position position="312"/>
    </location>
    <ligand>
        <name>Mg(2+)</name>
        <dbReference type="ChEBI" id="CHEBI:18420"/>
        <label>1</label>
    </ligand>
</feature>
<dbReference type="Gene3D" id="3.40.50.20">
    <property type="match status" value="1"/>
</dbReference>
<feature type="active site" evidence="23">
    <location>
        <position position="335"/>
    </location>
</feature>
<evidence type="ECO:0000256" key="3">
    <source>
        <dbReference type="ARBA" id="ARBA00004496"/>
    </source>
</evidence>
<feature type="binding site" evidence="25">
    <location>
        <position position="324"/>
    </location>
    <ligand>
        <name>Mg(2+)</name>
        <dbReference type="ChEBI" id="CHEBI:18420"/>
        <label>2</label>
    </ligand>
</feature>
<dbReference type="HAMAP" id="MF_00047">
    <property type="entry name" value="Dala_Dala_lig"/>
    <property type="match status" value="1"/>
</dbReference>
<evidence type="ECO:0000256" key="14">
    <source>
        <dbReference type="ARBA" id="ARBA00022984"/>
    </source>
</evidence>
<dbReference type="NCBIfam" id="NF002528">
    <property type="entry name" value="PRK01966.1-4"/>
    <property type="match status" value="1"/>
</dbReference>
<evidence type="ECO:0000256" key="24">
    <source>
        <dbReference type="PIRSR" id="PIRSR039102-2"/>
    </source>
</evidence>
<evidence type="ECO:0000256" key="6">
    <source>
        <dbReference type="ARBA" id="ARBA00012216"/>
    </source>
</evidence>
<keyword evidence="10 24" id="KW-0547">Nucleotide-binding</keyword>
<keyword evidence="12 25" id="KW-0460">Magnesium</keyword>
<evidence type="ECO:0000256" key="26">
    <source>
        <dbReference type="PROSITE-ProRule" id="PRU00409"/>
    </source>
</evidence>